<organism evidence="4 5">
    <name type="scientific">Chitinophaga jiangningensis</name>
    <dbReference type="NCBI Taxonomy" id="1419482"/>
    <lineage>
        <taxon>Bacteria</taxon>
        <taxon>Pseudomonadati</taxon>
        <taxon>Bacteroidota</taxon>
        <taxon>Chitinophagia</taxon>
        <taxon>Chitinophagales</taxon>
        <taxon>Chitinophagaceae</taxon>
        <taxon>Chitinophaga</taxon>
    </lineage>
</organism>
<dbReference type="PANTHER" id="PTHR32305">
    <property type="match status" value="1"/>
</dbReference>
<feature type="signal peptide" evidence="2">
    <location>
        <begin position="1"/>
        <end position="26"/>
    </location>
</feature>
<dbReference type="STRING" id="1419482.SAMN05444266_10588"/>
<dbReference type="RefSeq" id="WP_143159943.1">
    <property type="nucleotide sequence ID" value="NZ_FRBL01000005.1"/>
</dbReference>
<reference evidence="4 5" key="1">
    <citation type="submission" date="2016-11" db="EMBL/GenBank/DDBJ databases">
        <authorList>
            <person name="Jaros S."/>
            <person name="Januszkiewicz K."/>
            <person name="Wedrychowicz H."/>
        </authorList>
    </citation>
    <scope>NUCLEOTIDE SEQUENCE [LARGE SCALE GENOMIC DNA]</scope>
    <source>
        <strain evidence="4 5">DSM 27406</strain>
    </source>
</reference>
<keyword evidence="5" id="KW-1185">Reference proteome</keyword>
<dbReference type="NCBIfam" id="TIGR03696">
    <property type="entry name" value="Rhs_assc_core"/>
    <property type="match status" value="1"/>
</dbReference>
<evidence type="ECO:0000313" key="4">
    <source>
        <dbReference type="EMBL" id="SHL81608.1"/>
    </source>
</evidence>
<gene>
    <name evidence="4" type="ORF">SAMN05444266_10588</name>
</gene>
<dbReference type="InterPro" id="IPR045619">
    <property type="entry name" value="DUF6443"/>
</dbReference>
<keyword evidence="2" id="KW-0732">Signal</keyword>
<evidence type="ECO:0000256" key="1">
    <source>
        <dbReference type="SAM" id="MobiDB-lite"/>
    </source>
</evidence>
<dbReference type="SUPFAM" id="SSF49899">
    <property type="entry name" value="Concanavalin A-like lectins/glucanases"/>
    <property type="match status" value="1"/>
</dbReference>
<dbReference type="GO" id="GO:0004553">
    <property type="term" value="F:hydrolase activity, hydrolyzing O-glycosyl compounds"/>
    <property type="evidence" value="ECO:0007669"/>
    <property type="project" value="UniProtKB-ARBA"/>
</dbReference>
<feature type="chain" id="PRO_5012093590" evidence="2">
    <location>
        <begin position="27"/>
        <end position="2730"/>
    </location>
</feature>
<evidence type="ECO:0000313" key="5">
    <source>
        <dbReference type="Proteomes" id="UP000184420"/>
    </source>
</evidence>
<dbReference type="OrthoDB" id="2972467at2"/>
<feature type="region of interest" description="Disordered" evidence="1">
    <location>
        <begin position="2697"/>
        <end position="2730"/>
    </location>
</feature>
<evidence type="ECO:0000256" key="2">
    <source>
        <dbReference type="SAM" id="SignalP"/>
    </source>
</evidence>
<dbReference type="Proteomes" id="UP000184420">
    <property type="component" value="Unassembled WGS sequence"/>
</dbReference>
<dbReference type="Gene3D" id="2.180.10.10">
    <property type="entry name" value="RHS repeat-associated core"/>
    <property type="match status" value="1"/>
</dbReference>
<proteinExistence type="predicted"/>
<dbReference type="InterPro" id="IPR022385">
    <property type="entry name" value="Rhs_assc_core"/>
</dbReference>
<dbReference type="EMBL" id="FRBL01000005">
    <property type="protein sequence ID" value="SHL81608.1"/>
    <property type="molecule type" value="Genomic_DNA"/>
</dbReference>
<dbReference type="Pfam" id="PF20041">
    <property type="entry name" value="DUF6443"/>
    <property type="match status" value="1"/>
</dbReference>
<dbReference type="GO" id="GO:0005975">
    <property type="term" value="P:carbohydrate metabolic process"/>
    <property type="evidence" value="ECO:0007669"/>
    <property type="project" value="UniProtKB-ARBA"/>
</dbReference>
<dbReference type="PROSITE" id="PS51257">
    <property type="entry name" value="PROKAR_LIPOPROTEIN"/>
    <property type="match status" value="1"/>
</dbReference>
<sequence>MKKSALYLFNLIMLACLLLFVTKGHAAIEPYQQKIQGTIRKGDTLIVKDEKFQNPGYDWKLIRNKSVLNVVTLGLRKDTTFRNLKSFSCEADIKIEYWSGPDQDLPITLPHTKLRINYDSVAGNIYQDFDQYRFANAYKVKVTVNDFTCKELEEVPPLFYLNAEIVVVRDYLPDEKTSLSPKLVNTTGNSSQSLKMATASSFQNTLAPSNTITVVWDGVVSSQLVDLEWTFVDEESDNGAILQAAGASPADAVLAAMFKNNSTRITTQGNTYTIPLIQAHQYLLTRVRTVDESSGYREEGPWIYKLNINSAIVPAVLTAANGVTWFEPAFNWQYSATYAEEGKRKEVVTFLDGTLRNRQAVTLNTSDQKAVVQESVYDAYGREVAKILPAPTTDGNLHYYPKFNLNQSLQPYSWQNVLKGETGTCIVKPDPLSSSSGAARYYSVNNDITTDMFRKSIPDAEGYPIAVSTYTADNTGRVSMQGSTGFTLQPDNTNPLTNRSTRMYYGKPAQWELDMLFGNDAGYADHYLKNMTIDPNGQVSISYLNSAGKVVATALAGTNPDTSLLPLVDRPAPKRIRFSMFSPQQFRFEPQLLKLSAHATHLAAIPFITDTILVNVPDLVKKYQENNVTICSNCYYDLSVKVTDDCGNVIVNQSNVSIGSKLSDCSKTGVTDKIITVPVNKVGEYDITVELALNKNVIEDYTDDFIARNTNLKTQLQFVIEQLKRENFAGCFSQCTTCREALGSMAEFTTALSMRVQRNGVSFGGQEAAFNSWAQGLYSALLDNCQALQLSCMPSPCERLRQLLIADVTPGGQYALFDNAGVAIDPSVNVVNTYWRTVFPTSASQAEYEQNKIQLNDTVTLYPNSPDFTLLMLQQYWQPQWGDKFVVYHPEYCEYQFCNVVSSDKAWDQRLSEVYTTVNDLQGALKDIQYSNTDPLWLFSADPFFTGAGAPWANEFMDDLTNYSSKVLQLTNSGGVDKNISAFVDYMLYCADTTATTNSNPAPTAIEAWNDCFPSDECRIPDMEYQQYLNYYLERKQYYYDKLKVSLGFCVGKCKVGGGNETVADAGGLQCNDLQDSYFTANYNADQNNYTVTVTKALPGNLRPGVRVLIKVSPDPGSGYDFPLNLAEFTWQSPGTLTFTGPRIAPAPEGGIPLICSIAYCKSTPQPMAESCDPVLLRKQSRVGNLGTPLLQVTDPEEYNLIVADTLQRQLSRVCEVNVDSFISKLSSSDRYLNMSAQVRADLRAKLLEVCVKGGDLEHAFGSSTTKPGLATADGDESMAQVLKRMTNGDPFTIDYNPWLTDAFYTYALPGQTVRRSIVKTNSSICDKLEVLKNAAGTDDPDKLYDYLDGMYKEAMTITPAELAVLMKGCGNCRFMLDREIELPVFLDGPAIGCVTGADLQVAMDDLTNQISGSLDPSDENYELVVTNYLNQLWGFSLSATDYLDYIQNSLGDPNVSICNKPVYDAVKVSPYQCMFDLVDGAVEGAKRQYAVYIDSVRKDFRNRYVSVCSAVKANAAYATTFQNYHFTLYYYDQAGSLVRTVPPAGVQLIEDQVQLDYIRNARDAGANCNYGGPLQNTDQTVALNALGNAVTNNNQSLEMWVTGSKDPIQFATVAGNKAYVTMVMYGNYMDVTIYRLSFPNANEVEIINGSTITVGLGPDFAARPFNHVVLQGSNLSDGSSISVYMNGVLLQAVNNAPPPPLGFEVTPDPATFTTDLGMLRQMRVYNRLLAANEIAANADEICMGLAPSYVAALSNNLVQWSRLNTTSTDGLPTQQPDGSVTGYTGGIYPAHRLKSDYVFNSLGQVSRQFTPDAHESRFWYDYTGRLVFSANAEQQQFPGKYSYTTYDNLSRVMEVGERSGGSVLASPDFLSGMAIAAVGGTNAQITHTYYDFPVLPDQTTYPQDNLRKRVSATSFRESAGSEESVTYYSYDIAGNVKTLWQKVFGLGEMKKLEYNYDLVSGKVNSLRYQFGKPDQFFYNYKYDAENRLIAAITGVSHKGDGWEIESGATDATYRYYLHGPLARTIIGENGVQGMDYVYTIQGWLKMINGAVLDPQQDAGGDGGNGLTSPISKDVMGYTLDYFTGDYKSITGLNPELSYQSAPGDITGYNLFNGNISRITSALSNISGGSPVGYSYRYDVLNRIRAMRRHNLSGGISNWGASQIGSNRNGEDYTYDGNGNILTLSRNGADDAHLAMDRLTYVYEKEGNNLLSNKLLRVTDEVADNDYATDVDNMTGNFVYDKIGNLTLDPSNGLNTTIQWNAYGKIKTLVSANGTVNYKYDAAGNRIYKEFYPATSGGVQRTWYLRDAQGQLLATYGNQNGDNNTYWKEQYLYGSSRLGVWKPDMQVGSGVAGNAPLLWGQANRKRYELTNHLGNVLATISDTKNGADAIVYNQNDYTPFGAQMDGAAWNLGGERYRYGFNGKENDNEVKGEGNSLDFGARLYDPRIGKWLSTDLAFKEYPSLSPYTGFGNNPIIFVDPDGKRIYFVPGLGYNASKGDDGNSRYARESEGIPSSLKPYLQAYNTYSKTIQGSMGGRLADMGYVAWHGQRPALNVTKDKRAMMMIKSIVADLQQNPLKEGEQMNILATSQGSVTAGQAAIAMVEDPTKFGLEEGFKIDNLVLAGSPLSPKSKLYKKLEALQAAGKIGNIEYEKYQAEGDAVSGLASTSRIGAIGKGFSFLGKIMQALKQNKRGEEFTDPHIRAAENLPVTQDSKQKFSDELKTKLEKDQIH</sequence>
<protein>
    <submittedName>
        <fullName evidence="4">RHS repeat-associated core domain-containing protein</fullName>
    </submittedName>
</protein>
<dbReference type="InterPro" id="IPR050708">
    <property type="entry name" value="T6SS_VgrG/RHS"/>
</dbReference>
<feature type="domain" description="DUF6443" evidence="3">
    <location>
        <begin position="337"/>
        <end position="413"/>
    </location>
</feature>
<dbReference type="PANTHER" id="PTHR32305:SF15">
    <property type="entry name" value="PROTEIN RHSA-RELATED"/>
    <property type="match status" value="1"/>
</dbReference>
<accession>A0A1M7DQE1</accession>
<dbReference type="InterPro" id="IPR013320">
    <property type="entry name" value="ConA-like_dom_sf"/>
</dbReference>
<evidence type="ECO:0000259" key="3">
    <source>
        <dbReference type="Pfam" id="PF20041"/>
    </source>
</evidence>
<name>A0A1M7DQE1_9BACT</name>
<feature type="compositionally biased region" description="Basic and acidic residues" evidence="1">
    <location>
        <begin position="2712"/>
        <end position="2730"/>
    </location>
</feature>